<name>A0ABW3IQS5_9RHOB</name>
<comment type="caution">
    <text evidence="2">The sequence shown here is derived from an EMBL/GenBank/DDBJ whole genome shotgun (WGS) entry which is preliminary data.</text>
</comment>
<keyword evidence="2" id="KW-0560">Oxidoreductase</keyword>
<dbReference type="RefSeq" id="WP_386074773.1">
    <property type="nucleotide sequence ID" value="NZ_JBHTJT010000021.1"/>
</dbReference>
<reference evidence="3" key="1">
    <citation type="journal article" date="2019" name="Int. J. Syst. Evol. Microbiol.">
        <title>The Global Catalogue of Microorganisms (GCM) 10K type strain sequencing project: providing services to taxonomists for standard genome sequencing and annotation.</title>
        <authorList>
            <consortium name="The Broad Institute Genomics Platform"/>
            <consortium name="The Broad Institute Genome Sequencing Center for Infectious Disease"/>
            <person name="Wu L."/>
            <person name="Ma J."/>
        </authorList>
    </citation>
    <scope>NUCLEOTIDE SEQUENCE [LARGE SCALE GENOMIC DNA]</scope>
    <source>
        <strain evidence="3">CCUG 60524</strain>
    </source>
</reference>
<dbReference type="Gene3D" id="3.40.50.720">
    <property type="entry name" value="NAD(P)-binding Rossmann-like Domain"/>
    <property type="match status" value="1"/>
</dbReference>
<dbReference type="PRINTS" id="PR00081">
    <property type="entry name" value="GDHRDH"/>
</dbReference>
<proteinExistence type="inferred from homology"/>
<comment type="similarity">
    <text evidence="1">Belongs to the short-chain dehydrogenases/reductases (SDR) family.</text>
</comment>
<dbReference type="EMBL" id="JBHTJT010000021">
    <property type="protein sequence ID" value="MFD0980394.1"/>
    <property type="molecule type" value="Genomic_DNA"/>
</dbReference>
<dbReference type="InterPro" id="IPR036291">
    <property type="entry name" value="NAD(P)-bd_dom_sf"/>
</dbReference>
<evidence type="ECO:0000256" key="1">
    <source>
        <dbReference type="ARBA" id="ARBA00006484"/>
    </source>
</evidence>
<dbReference type="Pfam" id="PF13561">
    <property type="entry name" value="adh_short_C2"/>
    <property type="match status" value="1"/>
</dbReference>
<dbReference type="EC" id="1.1.1.-" evidence="2"/>
<organism evidence="2 3">
    <name type="scientific">Tropicimonas aquimaris</name>
    <dbReference type="NCBI Taxonomy" id="914152"/>
    <lineage>
        <taxon>Bacteria</taxon>
        <taxon>Pseudomonadati</taxon>
        <taxon>Pseudomonadota</taxon>
        <taxon>Alphaproteobacteria</taxon>
        <taxon>Rhodobacterales</taxon>
        <taxon>Roseobacteraceae</taxon>
        <taxon>Tropicimonas</taxon>
    </lineage>
</organism>
<dbReference type="PRINTS" id="PR00080">
    <property type="entry name" value="SDRFAMILY"/>
</dbReference>
<dbReference type="SUPFAM" id="SSF51735">
    <property type="entry name" value="NAD(P)-binding Rossmann-fold domains"/>
    <property type="match status" value="1"/>
</dbReference>
<evidence type="ECO:0000313" key="3">
    <source>
        <dbReference type="Proteomes" id="UP001597108"/>
    </source>
</evidence>
<dbReference type="GO" id="GO:0016491">
    <property type="term" value="F:oxidoreductase activity"/>
    <property type="evidence" value="ECO:0007669"/>
    <property type="project" value="UniProtKB-KW"/>
</dbReference>
<dbReference type="PROSITE" id="PS00061">
    <property type="entry name" value="ADH_SHORT"/>
    <property type="match status" value="1"/>
</dbReference>
<dbReference type="InterPro" id="IPR002347">
    <property type="entry name" value="SDR_fam"/>
</dbReference>
<sequence length="246" mass="26064">MADENRQKTLLLTGASRGIGHATVRKFSAEGWRVITCSRHPFAPACPWPGGEENHVQIDLSDPADTINAVGVIQEKIGGRLDALVNNAGISPKGPNGERLNSIDTDLLDWGRVFHVNFFASVVLARGLIEELTAAKGAVVNVTSIAGSRVHPFAGAAYATSKAALKALTREMAHDFGPHGVRVNAIAPGEIETSILSPGTDKIVNGLPLRRLGQPSEVADVIYFLCTEPSSYVTGTEIEVNGGQHV</sequence>
<gene>
    <name evidence="2" type="ORF">ACFQ2S_12100</name>
</gene>
<keyword evidence="3" id="KW-1185">Reference proteome</keyword>
<accession>A0ABW3IQS5</accession>
<evidence type="ECO:0000313" key="2">
    <source>
        <dbReference type="EMBL" id="MFD0980394.1"/>
    </source>
</evidence>
<dbReference type="InterPro" id="IPR020904">
    <property type="entry name" value="Sc_DH/Rdtase_CS"/>
</dbReference>
<dbReference type="Proteomes" id="UP001597108">
    <property type="component" value="Unassembled WGS sequence"/>
</dbReference>
<dbReference type="PANTHER" id="PTHR42760:SF106">
    <property type="entry name" value="PROTEIN FIXR"/>
    <property type="match status" value="1"/>
</dbReference>
<dbReference type="PANTHER" id="PTHR42760">
    <property type="entry name" value="SHORT-CHAIN DEHYDROGENASES/REDUCTASES FAMILY MEMBER"/>
    <property type="match status" value="1"/>
</dbReference>
<dbReference type="CDD" id="cd05233">
    <property type="entry name" value="SDR_c"/>
    <property type="match status" value="1"/>
</dbReference>
<protein>
    <submittedName>
        <fullName evidence="2">SDR family NAD(P)-dependent oxidoreductase</fullName>
        <ecNumber evidence="2">1.1.1.-</ecNumber>
    </submittedName>
</protein>